<dbReference type="OrthoDB" id="8525200at2"/>
<dbReference type="InterPro" id="IPR029016">
    <property type="entry name" value="GAF-like_dom_sf"/>
</dbReference>
<gene>
    <name evidence="1" type="ORF">BFC17_08865</name>
</gene>
<evidence type="ECO:0000313" key="1">
    <source>
        <dbReference type="EMBL" id="OFI36221.1"/>
    </source>
</evidence>
<dbReference type="STRING" id="1856405.BFC17_08865"/>
<dbReference type="Pfam" id="PF04340">
    <property type="entry name" value="DUF484"/>
    <property type="match status" value="1"/>
</dbReference>
<comment type="caution">
    <text evidence="1">The sequence shown here is derived from an EMBL/GenBank/DDBJ whole genome shotgun (WGS) entry which is preliminary data.</text>
</comment>
<sequence length="232" mass="26316">MNELSGQANTSLQFDTDFPETGEVTAEQVSQYLVENPDFFIQHPSILEALQIPHVQKGSVSLVELQSEQLRKKVRLLNYKLNQLIGIAKQNEKIYRAYADLNLALLTCKSIGDILLKLQETLQEELGLATVELKLFKGPNALPELQQRLFLEKRFKQGPYFFGRLSQHEKQLMFGNDVAESAALILLGDHRDIGVLAVGSRNAEHFTPDMDTLLLNQLREVLNVILPETLRY</sequence>
<dbReference type="Gene3D" id="3.30.450.40">
    <property type="match status" value="1"/>
</dbReference>
<dbReference type="InterPro" id="IPR007435">
    <property type="entry name" value="DUF484"/>
</dbReference>
<dbReference type="PANTHER" id="PTHR38765:SF1">
    <property type="entry name" value="DUF484 DOMAIN-CONTAINING PROTEIN"/>
    <property type="match status" value="1"/>
</dbReference>
<organism evidence="1 2">
    <name type="scientific">Alteromonas lipolytica</name>
    <dbReference type="NCBI Taxonomy" id="1856405"/>
    <lineage>
        <taxon>Bacteria</taxon>
        <taxon>Pseudomonadati</taxon>
        <taxon>Pseudomonadota</taxon>
        <taxon>Gammaproteobacteria</taxon>
        <taxon>Alteromonadales</taxon>
        <taxon>Alteromonadaceae</taxon>
        <taxon>Alteromonas/Salinimonas group</taxon>
        <taxon>Alteromonas</taxon>
    </lineage>
</organism>
<dbReference type="PANTHER" id="PTHR38765">
    <property type="entry name" value="DUF484 DOMAIN-CONTAINING PROTEIN"/>
    <property type="match status" value="1"/>
</dbReference>
<proteinExistence type="predicted"/>
<name>A0A1E8FJV3_9ALTE</name>
<keyword evidence="2" id="KW-1185">Reference proteome</keyword>
<dbReference type="Proteomes" id="UP000176037">
    <property type="component" value="Unassembled WGS sequence"/>
</dbReference>
<evidence type="ECO:0000313" key="2">
    <source>
        <dbReference type="Proteomes" id="UP000176037"/>
    </source>
</evidence>
<dbReference type="AlphaFoldDB" id="A0A1E8FJV3"/>
<reference evidence="1 2" key="1">
    <citation type="submission" date="2016-09" db="EMBL/GenBank/DDBJ databases">
        <title>Alteromonas lipolytica, a new species isolated from sea water.</title>
        <authorList>
            <person name="Wu Y.-H."/>
            <person name="Cheng H."/>
            <person name="Xu X.-W."/>
        </authorList>
    </citation>
    <scope>NUCLEOTIDE SEQUENCE [LARGE SCALE GENOMIC DNA]</scope>
    <source>
        <strain evidence="1 2">JW12</strain>
    </source>
</reference>
<protein>
    <recommendedName>
        <fullName evidence="3">DUF484 domain-containing protein</fullName>
    </recommendedName>
</protein>
<dbReference type="EMBL" id="MJIC01000002">
    <property type="protein sequence ID" value="OFI36221.1"/>
    <property type="molecule type" value="Genomic_DNA"/>
</dbReference>
<evidence type="ECO:0008006" key="3">
    <source>
        <dbReference type="Google" id="ProtNLM"/>
    </source>
</evidence>
<accession>A0A1E8FJV3</accession>
<dbReference type="RefSeq" id="WP_070174628.1">
    <property type="nucleotide sequence ID" value="NZ_BMJR01000007.1"/>
</dbReference>